<sequence length="1427" mass="157792">MLLVNNTLKHLDLGGNKIESGVKWLAQALKVNRGLSSIVLRANNIDDAEGADFADMLLLNTTLVEVDLSGNRLRHCGKAFVNAFLANPSLQELFLEGNEIEEVLMFQVAQGRQLNHEPRHLRNLIPLLGSKECPKDVDLSYSADVHDRPLDDTSASILATALENNYTVTSLNLSDNDITFEGIQSLCKMLYQNYYTLTHLNLSRCRDLGPDTCEALTEVLGVHKNLTSLDISYNNLGDEGCRFLMNRVQQSSHLVHLDIEGCRCSRTTFKRTSVLTMANRYAPDLKSRFINIMDGKEAPQVLDMSAYSDFEGWDYQDHRYDKAPEVVALALMDFSFFSVFRFCKNRVGDAGCAVLSKLFSHHCFITQLDLSHNRITDAGADSLIALVKARHEILNIFVDQNPMSQEKVDAIAYYTQYNRQPKYIKDLLVSAEANSPEFTAIDISNVVSQHMADQGAEFLASAMRHNSTVTSMNLSNNHVATKGACFIADMLTHNTTVRTFTFNNNIIEGMAPAEAFAEMLRHNTTLTSLSLRMNEINNEGALLILEALKINDTLLKLDLRDNGLPEETVSRLQSAVALNSAAQFKTVLPSIRDNTVEAVDFSGKGYSDSLVNSLALALKDNTSVTALDVSKNALTDAGAQFLANAVVDHPALKRLDLSHNRLTSAVCEPMAEFLCRNGVLQYLLLGYNDIDPASTHCFKQAMHINTSLLDLSFHGCTDFEEEHLEQIEGLCLNSQPMLKNAMAPLRQSSRTLDSLDFSRGQFQDSLEGLSSYDEASLKTVCTHTDVSCKLLSSALPDNTALRTLNLNNGHVTDRGVAALCRALELNRTVHTLSVANNFLTSASAQSVAAVLLCNGILTNINLRRNQIEEEGAEAVLGALEVNHTCRVFNLDLNPISDATQRKLGFAITLNHQPRSLKSALAALREGERVVETIKADADDEGRPYDDVSGQIIADALRQGGPVTAVDLYGHKVGDVGGTALAQMLRTNTTLKSLDLEGNAMSGCAWEFIESMELNTTLTELNVSRNAFKEYDVNRLTTLATLALHPVPLKRVVMNLMSFQSSQTEICIECLSPASVHQHLLRHPLHTDLFQREGLEQRLTQPQPAERRLCMTDESVKLVAENLKTDIYCRSLSLAHNRISGVGLGYIADYLRINPQTLTCLNLSHNMIQDDGFHALAKAMDKNKALTDLNFADNFMTDGAGKVWLKLVKFTPTIQVLDVAGNPLDGDLSSSIELNVRLNHKNPNFRDPLLRTMAHDPTLTSLDLGEFKSRGWYDAECTELVVKSMCANLNVTKVSIRFNDVDDADMPHLVALVENQTLTELDLSNNFIARCEPLAAALAVNRGLINFDLSYNRLLPPEALAIGKALRQNKRLKALNVSGNKFGEVGAIHLVEAVKYNRHLEGLSMDAMGVSDHMMEQLEWALKECYDV</sequence>
<dbReference type="SMART" id="SM00368">
    <property type="entry name" value="LRR_RI"/>
    <property type="match status" value="23"/>
</dbReference>
<evidence type="ECO:0000313" key="2">
    <source>
        <dbReference type="EMBL" id="CAE0796087.1"/>
    </source>
</evidence>
<evidence type="ECO:0000256" key="1">
    <source>
        <dbReference type="ARBA" id="ARBA00022737"/>
    </source>
</evidence>
<dbReference type="EMBL" id="HBJA01022525">
    <property type="protein sequence ID" value="CAE0796087.1"/>
    <property type="molecule type" value="Transcribed_RNA"/>
</dbReference>
<dbReference type="PROSITE" id="PS51450">
    <property type="entry name" value="LRR"/>
    <property type="match status" value="1"/>
</dbReference>
<dbReference type="PANTHER" id="PTHR24111:SF0">
    <property type="entry name" value="LEUCINE-RICH REPEAT-CONTAINING PROTEIN"/>
    <property type="match status" value="1"/>
</dbReference>
<protein>
    <submittedName>
        <fullName evidence="2">Uncharacterized protein</fullName>
    </submittedName>
</protein>
<proteinExistence type="predicted"/>
<dbReference type="Gene3D" id="3.80.10.10">
    <property type="entry name" value="Ribonuclease Inhibitor"/>
    <property type="match status" value="11"/>
</dbReference>
<reference evidence="2" key="1">
    <citation type="submission" date="2021-01" db="EMBL/GenBank/DDBJ databases">
        <authorList>
            <person name="Corre E."/>
            <person name="Pelletier E."/>
            <person name="Niang G."/>
            <person name="Scheremetjew M."/>
            <person name="Finn R."/>
            <person name="Kale V."/>
            <person name="Holt S."/>
            <person name="Cochrane G."/>
            <person name="Meng A."/>
            <person name="Brown T."/>
            <person name="Cohen L."/>
        </authorList>
    </citation>
    <scope>NUCLEOTIDE SEQUENCE</scope>
    <source>
        <strain evidence="2">CCMP1594</strain>
    </source>
</reference>
<dbReference type="InterPro" id="IPR052201">
    <property type="entry name" value="LRR-containing_regulator"/>
</dbReference>
<keyword evidence="1" id="KW-0677">Repeat</keyword>
<name>A0A7S4CFY7_9EUGL</name>
<organism evidence="2">
    <name type="scientific">Eutreptiella gymnastica</name>
    <dbReference type="NCBI Taxonomy" id="73025"/>
    <lineage>
        <taxon>Eukaryota</taxon>
        <taxon>Discoba</taxon>
        <taxon>Euglenozoa</taxon>
        <taxon>Euglenida</taxon>
        <taxon>Spirocuta</taxon>
        <taxon>Euglenophyceae</taxon>
        <taxon>Eutreptiales</taxon>
        <taxon>Eutreptiaceae</taxon>
        <taxon>Eutreptiella</taxon>
    </lineage>
</organism>
<dbReference type="Pfam" id="PF13516">
    <property type="entry name" value="LRR_6"/>
    <property type="match status" value="10"/>
</dbReference>
<dbReference type="InterPro" id="IPR032675">
    <property type="entry name" value="LRR_dom_sf"/>
</dbReference>
<gene>
    <name evidence="2" type="ORF">EGYM00163_LOCUS7207</name>
</gene>
<dbReference type="SUPFAM" id="SSF52047">
    <property type="entry name" value="RNI-like"/>
    <property type="match status" value="6"/>
</dbReference>
<dbReference type="PANTHER" id="PTHR24111">
    <property type="entry name" value="LEUCINE-RICH REPEAT-CONTAINING PROTEIN 34"/>
    <property type="match status" value="1"/>
</dbReference>
<accession>A0A7S4CFY7</accession>
<dbReference type="InterPro" id="IPR001611">
    <property type="entry name" value="Leu-rich_rpt"/>
</dbReference>